<evidence type="ECO:0000313" key="7">
    <source>
        <dbReference type="EMBL" id="WOB08708.1"/>
    </source>
</evidence>
<evidence type="ECO:0000256" key="4">
    <source>
        <dbReference type="PROSITE-ProRule" id="PRU00433"/>
    </source>
</evidence>
<reference evidence="7 8" key="1">
    <citation type="submission" date="2023-10" db="EMBL/GenBank/DDBJ databases">
        <title>Bacteria for the degradation of biodegradable plastic PBAT(Polybutylene adipate terephthalate).</title>
        <authorList>
            <person name="Weon H.-Y."/>
            <person name="Yeon J."/>
        </authorList>
    </citation>
    <scope>NUCLEOTIDE SEQUENCE [LARGE SCALE GENOMIC DNA]</scope>
    <source>
        <strain evidence="7 8">SBD 7-3</strain>
    </source>
</reference>
<dbReference type="InterPro" id="IPR009056">
    <property type="entry name" value="Cyt_c-like_dom"/>
</dbReference>
<dbReference type="Proteomes" id="UP001303946">
    <property type="component" value="Chromosome"/>
</dbReference>
<keyword evidence="2 4" id="KW-0479">Metal-binding</keyword>
<name>A0ABZ0CV00_9BURK</name>
<dbReference type="NCBIfam" id="TIGR04485">
    <property type="entry name" value="thiosulf_SoxX"/>
    <property type="match status" value="1"/>
</dbReference>
<keyword evidence="3 4" id="KW-0408">Iron</keyword>
<accession>A0ABZ0CV00</accession>
<evidence type="ECO:0000256" key="3">
    <source>
        <dbReference type="ARBA" id="ARBA00023004"/>
    </source>
</evidence>
<organism evidence="7 8">
    <name type="scientific">Piscinibacter gummiphilus</name>
    <dbReference type="NCBI Taxonomy" id="946333"/>
    <lineage>
        <taxon>Bacteria</taxon>
        <taxon>Pseudomonadati</taxon>
        <taxon>Pseudomonadota</taxon>
        <taxon>Betaproteobacteria</taxon>
        <taxon>Burkholderiales</taxon>
        <taxon>Sphaerotilaceae</taxon>
        <taxon>Piscinibacter</taxon>
    </lineage>
</organism>
<evidence type="ECO:0000256" key="5">
    <source>
        <dbReference type="SAM" id="SignalP"/>
    </source>
</evidence>
<dbReference type="RefSeq" id="WP_316701542.1">
    <property type="nucleotide sequence ID" value="NZ_CP136336.1"/>
</dbReference>
<dbReference type="PROSITE" id="PS51007">
    <property type="entry name" value="CYTC"/>
    <property type="match status" value="1"/>
</dbReference>
<gene>
    <name evidence="7" type="primary">soxX</name>
    <name evidence="7" type="ORF">RXV79_01320</name>
</gene>
<evidence type="ECO:0000256" key="1">
    <source>
        <dbReference type="ARBA" id="ARBA00022617"/>
    </source>
</evidence>
<feature type="signal peptide" evidence="5">
    <location>
        <begin position="1"/>
        <end position="16"/>
    </location>
</feature>
<feature type="domain" description="Cytochrome c" evidence="6">
    <location>
        <begin position="31"/>
        <end position="135"/>
    </location>
</feature>
<sequence length="135" mass="14317">MRGWIALLSLALTACATPPGDTLAPLTATPGDAVRGRALAASREKGLCLLCHTAPIPEDRFQGTLAPDLAGVGSRYSAGELRARVVDARRFNPETIMPAYHRSEGLTRVAPALRGKTLLTAQEVEDVVAWLGTLK</sequence>
<evidence type="ECO:0000259" key="6">
    <source>
        <dbReference type="PROSITE" id="PS51007"/>
    </source>
</evidence>
<keyword evidence="8" id="KW-1185">Reference proteome</keyword>
<dbReference type="InterPro" id="IPR030999">
    <property type="entry name" value="Thiosulf_SoxX"/>
</dbReference>
<keyword evidence="5" id="KW-0732">Signal</keyword>
<protein>
    <submittedName>
        <fullName evidence="7">Sulfur oxidation c-type cytochrome SoxX</fullName>
    </submittedName>
</protein>
<dbReference type="SUPFAM" id="SSF46626">
    <property type="entry name" value="Cytochrome c"/>
    <property type="match status" value="1"/>
</dbReference>
<keyword evidence="1 4" id="KW-0349">Heme</keyword>
<dbReference type="InterPro" id="IPR036909">
    <property type="entry name" value="Cyt_c-like_dom_sf"/>
</dbReference>
<evidence type="ECO:0000313" key="8">
    <source>
        <dbReference type="Proteomes" id="UP001303946"/>
    </source>
</evidence>
<dbReference type="PROSITE" id="PS51257">
    <property type="entry name" value="PROKAR_LIPOPROTEIN"/>
    <property type="match status" value="1"/>
</dbReference>
<dbReference type="EMBL" id="CP136336">
    <property type="protein sequence ID" value="WOB08708.1"/>
    <property type="molecule type" value="Genomic_DNA"/>
</dbReference>
<feature type="chain" id="PRO_5046448773" evidence="5">
    <location>
        <begin position="17"/>
        <end position="135"/>
    </location>
</feature>
<evidence type="ECO:0000256" key="2">
    <source>
        <dbReference type="ARBA" id="ARBA00022723"/>
    </source>
</evidence>
<dbReference type="Pfam" id="PF00034">
    <property type="entry name" value="Cytochrom_C"/>
    <property type="match status" value="1"/>
</dbReference>
<proteinExistence type="predicted"/>
<dbReference type="Gene3D" id="1.10.760.10">
    <property type="entry name" value="Cytochrome c-like domain"/>
    <property type="match status" value="1"/>
</dbReference>